<dbReference type="GO" id="GO:0000155">
    <property type="term" value="F:phosphorelay sensor kinase activity"/>
    <property type="evidence" value="ECO:0007669"/>
    <property type="project" value="InterPro"/>
</dbReference>
<dbReference type="PANTHER" id="PTHR34220">
    <property type="entry name" value="SENSOR HISTIDINE KINASE YPDA"/>
    <property type="match status" value="1"/>
</dbReference>
<feature type="signal peptide" evidence="2">
    <location>
        <begin position="1"/>
        <end position="23"/>
    </location>
</feature>
<proteinExistence type="predicted"/>
<dbReference type="PANTHER" id="PTHR34220:SF7">
    <property type="entry name" value="SENSOR HISTIDINE KINASE YPDA"/>
    <property type="match status" value="1"/>
</dbReference>
<dbReference type="InterPro" id="IPR010559">
    <property type="entry name" value="Sig_transdc_His_kin_internal"/>
</dbReference>
<dbReference type="Gene3D" id="1.25.40.10">
    <property type="entry name" value="Tetratricopeptide repeat domain"/>
    <property type="match status" value="2"/>
</dbReference>
<dbReference type="EMBL" id="CP017141">
    <property type="protein sequence ID" value="AOM80372.1"/>
    <property type="molecule type" value="Genomic_DNA"/>
</dbReference>
<keyword evidence="5" id="KW-1185">Reference proteome</keyword>
<dbReference type="Gene3D" id="3.30.565.10">
    <property type="entry name" value="Histidine kinase-like ATPase, C-terminal domain"/>
    <property type="match status" value="1"/>
</dbReference>
<keyword evidence="1" id="KW-0812">Transmembrane</keyword>
<dbReference type="RefSeq" id="WP_069382033.1">
    <property type="nucleotide sequence ID" value="NZ_CP017141.1"/>
</dbReference>
<evidence type="ECO:0000259" key="3">
    <source>
        <dbReference type="Pfam" id="PF06580"/>
    </source>
</evidence>
<dbReference type="OrthoDB" id="6190788at2"/>
<feature type="domain" description="Signal transduction histidine kinase internal region" evidence="3">
    <location>
        <begin position="449"/>
        <end position="522"/>
    </location>
</feature>
<keyword evidence="1" id="KW-1133">Transmembrane helix</keyword>
<dbReference type="InterPro" id="IPR011990">
    <property type="entry name" value="TPR-like_helical_dom_sf"/>
</dbReference>
<dbReference type="SUPFAM" id="SSF55874">
    <property type="entry name" value="ATPase domain of HSP90 chaperone/DNA topoisomerase II/histidine kinase"/>
    <property type="match status" value="1"/>
</dbReference>
<keyword evidence="2" id="KW-0732">Signal</keyword>
<evidence type="ECO:0000313" key="5">
    <source>
        <dbReference type="Proteomes" id="UP000094313"/>
    </source>
</evidence>
<gene>
    <name evidence="4" type="ORF">BFS30_26315</name>
</gene>
<protein>
    <recommendedName>
        <fullName evidence="3">Signal transduction histidine kinase internal region domain-containing protein</fullName>
    </recommendedName>
</protein>
<evidence type="ECO:0000313" key="4">
    <source>
        <dbReference type="EMBL" id="AOM80372.1"/>
    </source>
</evidence>
<reference evidence="4 5" key="1">
    <citation type="submission" date="2016-08" db="EMBL/GenBank/DDBJ databases">
        <authorList>
            <person name="Seilhamer J.J."/>
        </authorList>
    </citation>
    <scope>NUCLEOTIDE SEQUENCE [LARGE SCALE GENOMIC DNA]</scope>
    <source>
        <strain evidence="4 5">DX4</strain>
    </source>
</reference>
<organism evidence="4 5">
    <name type="scientific">Pedobacter steynii</name>
    <dbReference type="NCBI Taxonomy" id="430522"/>
    <lineage>
        <taxon>Bacteria</taxon>
        <taxon>Pseudomonadati</taxon>
        <taxon>Bacteroidota</taxon>
        <taxon>Sphingobacteriia</taxon>
        <taxon>Sphingobacteriales</taxon>
        <taxon>Sphingobacteriaceae</taxon>
        <taxon>Pedobacter</taxon>
    </lineage>
</organism>
<dbReference type="Pfam" id="PF06580">
    <property type="entry name" value="His_kinase"/>
    <property type="match status" value="1"/>
</dbReference>
<evidence type="ECO:0000256" key="1">
    <source>
        <dbReference type="SAM" id="Phobius"/>
    </source>
</evidence>
<dbReference type="InterPro" id="IPR050640">
    <property type="entry name" value="Bact_2-comp_sensor_kinase"/>
</dbReference>
<dbReference type="Proteomes" id="UP000094313">
    <property type="component" value="Chromosome"/>
</dbReference>
<dbReference type="PROSITE" id="PS51257">
    <property type="entry name" value="PROKAR_LIPOPROTEIN"/>
    <property type="match status" value="1"/>
</dbReference>
<evidence type="ECO:0000256" key="2">
    <source>
        <dbReference type="SAM" id="SignalP"/>
    </source>
</evidence>
<feature type="chain" id="PRO_5009098922" description="Signal transduction histidine kinase internal region domain-containing protein" evidence="2">
    <location>
        <begin position="24"/>
        <end position="646"/>
    </location>
</feature>
<sequence length="646" mass="74604">MKTYFYRYAAVLAFCFAFFSCQKTNKVIENQPLKDRLSGELNAIFSKITNENTDISDPKKTLEILSDAEKRYAADTLAIAYINLFKCDCYSELGQFDQALICNNIAYNYFKNYPHTARKEYIDVLRGASLLYASLGDSERAINYIKKAEYEALIKQPGQSTRVYNVTLANIYGYYAYILELDKDLKKSRGLLLKSIKLNLSGGQTKGTTLKAVYYNLANLYEQSNQIDSALFYLKRSKTYLSANKKINEVMQMEYNRLQSRIYVRQNKIDSAIYTAEESFAGLDSTRMIINNDVATELALNYLKLGSLKKANQYYQHAKSYFFKATVSDYTSKEKIITGLIAFALQTKKNADLDILIKAYQKFARNNYDSEKAKALKNAEVIYQVKAQNDKIEKLASENSLKSTVIKQRTVLLSAIFILLATSIFFYYRQLRLKEKHRAIDLEQRLRLAQMNPHFIANALSAIQKEIYEHKNDLAISYLNKYAVLNRLILENSRNKYIYLDDELNILRNYIELQQIRFTNKFEYIFDVADDLVMEEIKIPNMLLQPIIENAIEHAFKNMIDRGLLELKIFLQGVHLVCEVKDNGHGLSHQIHKQGKKSFSIQIIKERLALLNKETGNRSSFEMNPRDDGQKGLVVKLTIPIITDYD</sequence>
<dbReference type="InterPro" id="IPR036890">
    <property type="entry name" value="HATPase_C_sf"/>
</dbReference>
<keyword evidence="1" id="KW-0472">Membrane</keyword>
<dbReference type="SUPFAM" id="SSF48452">
    <property type="entry name" value="TPR-like"/>
    <property type="match status" value="2"/>
</dbReference>
<dbReference type="KEGG" id="psty:BFS30_26315"/>
<accession>A0A1D7QNV7</accession>
<name>A0A1D7QNV7_9SPHI</name>
<feature type="transmembrane region" description="Helical" evidence="1">
    <location>
        <begin position="410"/>
        <end position="428"/>
    </location>
</feature>
<dbReference type="GO" id="GO:0016020">
    <property type="term" value="C:membrane"/>
    <property type="evidence" value="ECO:0007669"/>
    <property type="project" value="InterPro"/>
</dbReference>
<dbReference type="AlphaFoldDB" id="A0A1D7QNV7"/>